<evidence type="ECO:0000313" key="3">
    <source>
        <dbReference type="Proteomes" id="UP000829401"/>
    </source>
</evidence>
<dbReference type="InterPro" id="IPR010430">
    <property type="entry name" value="DUF1028"/>
</dbReference>
<reference evidence="3" key="1">
    <citation type="journal article" date="2022" name="G3 (Bethesda)">
        <title>Unveiling the complete genome sequence of Alicyclobacillus acidoterrestris DSM 3922T, a taint-producing strain.</title>
        <authorList>
            <person name="Leonardo I.C."/>
            <person name="Barreto Crespo M.T."/>
            <person name="Gaspar F.B."/>
        </authorList>
    </citation>
    <scope>NUCLEOTIDE SEQUENCE [LARGE SCALE GENOMIC DNA]</scope>
    <source>
        <strain evidence="3">DSM 3922</strain>
    </source>
</reference>
<feature type="domain" description="Putative peptidoglycan binding" evidence="1">
    <location>
        <begin position="218"/>
        <end position="290"/>
    </location>
</feature>
<protein>
    <submittedName>
        <fullName evidence="2">DUF1028 domain-containing protein</fullName>
    </submittedName>
</protein>
<sequence length="293" mass="31428">MSRTPKRNQVPAVATFSIVAVDTATGEIGVGVQSKFLAVGSVVPWVKAGVGAIATQSWANTTYGPRALELLERGMHPSAVIDELIRDDADSAARQVGIVDAKGQSATYTGSGCFAYAGGIAGVGFAAQGNILASAAVVEGLVKGIQSEGALADRMIRALSLAQAAGGDKRGMQSAALYIAKEGGGYGGFNDRFIDLRVDDHADPIHELDRLLHLQRLYFGRTQPEDVIPLTGGTLDEVRDLLRQKGYEAGSSSDYDETTKSQLQQYFLTENFDDRWTEDATIDRLVLEYMRKH</sequence>
<dbReference type="KEGG" id="aaco:K1I37_08135"/>
<dbReference type="PANTHER" id="PTHR39328">
    <property type="entry name" value="BLL2871 PROTEIN"/>
    <property type="match status" value="1"/>
</dbReference>
<dbReference type="EMBL" id="CP080467">
    <property type="protein sequence ID" value="UNO50425.1"/>
    <property type="molecule type" value="Genomic_DNA"/>
</dbReference>
<dbReference type="InterPro" id="IPR029055">
    <property type="entry name" value="Ntn_hydrolases_N"/>
</dbReference>
<proteinExistence type="predicted"/>
<dbReference type="AlphaFoldDB" id="A0A9E7CSZ1"/>
<keyword evidence="3" id="KW-1185">Reference proteome</keyword>
<evidence type="ECO:0000259" key="1">
    <source>
        <dbReference type="Pfam" id="PF08823"/>
    </source>
</evidence>
<dbReference type="RefSeq" id="WP_031218298.1">
    <property type="nucleotide sequence ID" value="NZ_AURB01000112.1"/>
</dbReference>
<dbReference type="Pfam" id="PF06267">
    <property type="entry name" value="DUF1028"/>
    <property type="match status" value="1"/>
</dbReference>
<dbReference type="InterPro" id="IPR014927">
    <property type="entry name" value="PG-bd_2"/>
</dbReference>
<evidence type="ECO:0000313" key="2">
    <source>
        <dbReference type="EMBL" id="UNO50425.1"/>
    </source>
</evidence>
<dbReference type="Proteomes" id="UP000829401">
    <property type="component" value="Chromosome"/>
</dbReference>
<dbReference type="Gene3D" id="3.60.20.10">
    <property type="entry name" value="Glutamine Phosphoribosylpyrophosphate, subunit 1, domain 1"/>
    <property type="match status" value="1"/>
</dbReference>
<dbReference type="Pfam" id="PF08823">
    <property type="entry name" value="PG_binding_2"/>
    <property type="match status" value="1"/>
</dbReference>
<dbReference type="PANTHER" id="PTHR39328:SF1">
    <property type="entry name" value="BLL2871 PROTEIN"/>
    <property type="match status" value="1"/>
</dbReference>
<organism evidence="2 3">
    <name type="scientific">Alicyclobacillus acidoterrestris (strain ATCC 49025 / DSM 3922 / CIP 106132 / NCIMB 13137 / GD3B)</name>
    <dbReference type="NCBI Taxonomy" id="1356854"/>
    <lineage>
        <taxon>Bacteria</taxon>
        <taxon>Bacillati</taxon>
        <taxon>Bacillota</taxon>
        <taxon>Bacilli</taxon>
        <taxon>Bacillales</taxon>
        <taxon>Alicyclobacillaceae</taxon>
        <taxon>Alicyclobacillus</taxon>
    </lineage>
</organism>
<accession>A0A9E7CSZ1</accession>
<dbReference type="SUPFAM" id="SSF56235">
    <property type="entry name" value="N-terminal nucleophile aminohydrolases (Ntn hydrolases)"/>
    <property type="match status" value="1"/>
</dbReference>
<gene>
    <name evidence="2" type="ORF">K1I37_08135</name>
</gene>
<name>A0A9E7CSZ1_ALIAG</name>